<organism evidence="11 12">
    <name type="scientific">Fibroporia radiculosa</name>
    <dbReference type="NCBI Taxonomy" id="599839"/>
    <lineage>
        <taxon>Eukaryota</taxon>
        <taxon>Fungi</taxon>
        <taxon>Dikarya</taxon>
        <taxon>Basidiomycota</taxon>
        <taxon>Agaricomycotina</taxon>
        <taxon>Agaricomycetes</taxon>
        <taxon>Polyporales</taxon>
        <taxon>Fibroporiaceae</taxon>
        <taxon>Fibroporia</taxon>
    </lineage>
</organism>
<evidence type="ECO:0000256" key="2">
    <source>
        <dbReference type="ARBA" id="ARBA00005179"/>
    </source>
</evidence>
<dbReference type="InterPro" id="IPR050121">
    <property type="entry name" value="Cytochrome_P450_monoxygenase"/>
</dbReference>
<dbReference type="PRINTS" id="PR00463">
    <property type="entry name" value="EP450I"/>
</dbReference>
<dbReference type="GeneID" id="24093540"/>
<keyword evidence="8 10" id="KW-0503">Monooxygenase</keyword>
<dbReference type="RefSeq" id="XP_012177912.1">
    <property type="nucleotide sequence ID" value="XM_012322522.1"/>
</dbReference>
<evidence type="ECO:0000256" key="10">
    <source>
        <dbReference type="RuleBase" id="RU000461"/>
    </source>
</evidence>
<gene>
    <name evidence="11" type="ORF">FIBRA_00631</name>
</gene>
<evidence type="ECO:0000256" key="6">
    <source>
        <dbReference type="ARBA" id="ARBA00023002"/>
    </source>
</evidence>
<evidence type="ECO:0000256" key="3">
    <source>
        <dbReference type="ARBA" id="ARBA00010617"/>
    </source>
</evidence>
<comment type="similarity">
    <text evidence="3 10">Belongs to the cytochrome P450 family.</text>
</comment>
<dbReference type="GO" id="GO:0005506">
    <property type="term" value="F:iron ion binding"/>
    <property type="evidence" value="ECO:0007669"/>
    <property type="project" value="InterPro"/>
</dbReference>
<dbReference type="GO" id="GO:0016705">
    <property type="term" value="F:oxidoreductase activity, acting on paired donors, with incorporation or reduction of molecular oxygen"/>
    <property type="evidence" value="ECO:0007669"/>
    <property type="project" value="InterPro"/>
</dbReference>
<dbReference type="InParanoid" id="J4H0D6"/>
<keyword evidence="6 10" id="KW-0560">Oxidoreductase</keyword>
<evidence type="ECO:0000313" key="12">
    <source>
        <dbReference type="Proteomes" id="UP000006352"/>
    </source>
</evidence>
<dbReference type="InterPro" id="IPR017972">
    <property type="entry name" value="Cyt_P450_CS"/>
</dbReference>
<evidence type="ECO:0000256" key="8">
    <source>
        <dbReference type="ARBA" id="ARBA00023033"/>
    </source>
</evidence>
<evidence type="ECO:0000256" key="1">
    <source>
        <dbReference type="ARBA" id="ARBA00001971"/>
    </source>
</evidence>
<evidence type="ECO:0000313" key="11">
    <source>
        <dbReference type="EMBL" id="CCL98629.1"/>
    </source>
</evidence>
<feature type="binding site" description="axial binding residue" evidence="9">
    <location>
        <position position="225"/>
    </location>
    <ligand>
        <name>heme</name>
        <dbReference type="ChEBI" id="CHEBI:30413"/>
    </ligand>
    <ligandPart>
        <name>Fe</name>
        <dbReference type="ChEBI" id="CHEBI:18248"/>
    </ligandPart>
</feature>
<reference evidence="11 12" key="1">
    <citation type="journal article" date="2012" name="Appl. Environ. Microbiol.">
        <title>Short-read sequencing for genomic analysis of the brown rot fungus Fibroporia radiculosa.</title>
        <authorList>
            <person name="Tang J.D."/>
            <person name="Perkins A.D."/>
            <person name="Sonstegard T.S."/>
            <person name="Schroeder S.G."/>
            <person name="Burgess S.C."/>
            <person name="Diehl S.V."/>
        </authorList>
    </citation>
    <scope>NUCLEOTIDE SEQUENCE [LARGE SCALE GENOMIC DNA]</scope>
    <source>
        <strain evidence="11 12">TFFH 294</strain>
    </source>
</reference>
<protein>
    <recommendedName>
        <fullName evidence="13">Cytochrome P450</fullName>
    </recommendedName>
</protein>
<dbReference type="GO" id="GO:0004497">
    <property type="term" value="F:monooxygenase activity"/>
    <property type="evidence" value="ECO:0007669"/>
    <property type="project" value="UniProtKB-KW"/>
</dbReference>
<dbReference type="SUPFAM" id="SSF48264">
    <property type="entry name" value="Cytochrome P450"/>
    <property type="match status" value="1"/>
</dbReference>
<name>J4H0D6_9APHY</name>
<dbReference type="OrthoDB" id="1470350at2759"/>
<dbReference type="PANTHER" id="PTHR24305">
    <property type="entry name" value="CYTOCHROME P450"/>
    <property type="match status" value="1"/>
</dbReference>
<evidence type="ECO:0008006" key="13">
    <source>
        <dbReference type="Google" id="ProtNLM"/>
    </source>
</evidence>
<evidence type="ECO:0000256" key="4">
    <source>
        <dbReference type="ARBA" id="ARBA00022617"/>
    </source>
</evidence>
<comment type="cofactor">
    <cofactor evidence="1 9">
        <name>heme</name>
        <dbReference type="ChEBI" id="CHEBI:30413"/>
    </cofactor>
</comment>
<dbReference type="AlphaFoldDB" id="J4H0D6"/>
<dbReference type="PROSITE" id="PS00086">
    <property type="entry name" value="CYTOCHROME_P450"/>
    <property type="match status" value="1"/>
</dbReference>
<dbReference type="HOGENOM" id="CLU_001570_5_11_1"/>
<dbReference type="STRING" id="599839.J4H0D6"/>
<evidence type="ECO:0000256" key="9">
    <source>
        <dbReference type="PIRSR" id="PIRSR602401-1"/>
    </source>
</evidence>
<comment type="pathway">
    <text evidence="2">Secondary metabolite biosynthesis.</text>
</comment>
<keyword evidence="7 9" id="KW-0408">Iron</keyword>
<dbReference type="Proteomes" id="UP000006352">
    <property type="component" value="Unassembled WGS sequence"/>
</dbReference>
<dbReference type="Pfam" id="PF00067">
    <property type="entry name" value="p450"/>
    <property type="match status" value="1"/>
</dbReference>
<dbReference type="InterPro" id="IPR036396">
    <property type="entry name" value="Cyt_P450_sf"/>
</dbReference>
<dbReference type="PANTHER" id="PTHR24305:SF166">
    <property type="entry name" value="CYTOCHROME P450 12A4, MITOCHONDRIAL-RELATED"/>
    <property type="match status" value="1"/>
</dbReference>
<keyword evidence="4 9" id="KW-0349">Heme</keyword>
<dbReference type="Gene3D" id="1.10.630.10">
    <property type="entry name" value="Cytochrome P450"/>
    <property type="match status" value="1"/>
</dbReference>
<proteinExistence type="inferred from homology"/>
<dbReference type="EMBL" id="HE796894">
    <property type="protein sequence ID" value="CCL98629.1"/>
    <property type="molecule type" value="Genomic_DNA"/>
</dbReference>
<dbReference type="PRINTS" id="PR00385">
    <property type="entry name" value="P450"/>
</dbReference>
<dbReference type="InterPro" id="IPR001128">
    <property type="entry name" value="Cyt_P450"/>
</dbReference>
<evidence type="ECO:0000256" key="7">
    <source>
        <dbReference type="ARBA" id="ARBA00023004"/>
    </source>
</evidence>
<accession>J4H0D6</accession>
<dbReference type="InterPro" id="IPR002401">
    <property type="entry name" value="Cyt_P450_E_grp-I"/>
</dbReference>
<keyword evidence="5 9" id="KW-0479">Metal-binding</keyword>
<evidence type="ECO:0000256" key="5">
    <source>
        <dbReference type="ARBA" id="ARBA00022723"/>
    </source>
</evidence>
<dbReference type="GO" id="GO:0020037">
    <property type="term" value="F:heme binding"/>
    <property type="evidence" value="ECO:0007669"/>
    <property type="project" value="InterPro"/>
</dbReference>
<keyword evidence="12" id="KW-1185">Reference proteome</keyword>
<sequence length="289" mass="32834">MKRWTDLLRTEFGKIADIVWSQNEEARGGLLHSKLLDSMNNSQKVTGEPMDRELAITMITAVIFAGYETTANVIIEALYELSRHPDMQTKLRHELVDFSERLGREPTYDDIMNPAQFTYLDALTRETLRTKAVQMTIYREAAVEDTIPLQFPIHCSGETAIAVQAGQLAHIPLRHGINVDTRIWGPDAALFRPERWLDEGGLPDVVKDIRAPGHLLTFGDGPKICLGRHFALTEIKIILAALVRDLIFEPDDEEYVFYKTGGNTVKPKIVGREHEGPQLYLRIRKSEER</sequence>